<dbReference type="InterPro" id="IPR022634">
    <property type="entry name" value="DNA_polIII_beta_N"/>
</dbReference>
<dbReference type="Gene3D" id="3.10.150.10">
    <property type="entry name" value="DNA Polymerase III, subunit A, domain 2"/>
    <property type="match status" value="1"/>
</dbReference>
<feature type="domain" description="DNA polymerase III beta sliding clamp N-terminal" evidence="10">
    <location>
        <begin position="1"/>
        <end position="119"/>
    </location>
</feature>
<dbReference type="Pfam" id="PF02768">
    <property type="entry name" value="DNA_pol3_beta_3"/>
    <property type="match status" value="1"/>
</dbReference>
<keyword evidence="6 9" id="KW-0235">DNA replication</keyword>
<dbReference type="PATRIC" id="fig|1330330.3.peg.1811"/>
<protein>
    <recommendedName>
        <fullName evidence="9">Beta sliding clamp</fullName>
    </recommendedName>
</protein>
<evidence type="ECO:0000256" key="2">
    <source>
        <dbReference type="ARBA" id="ARBA00010752"/>
    </source>
</evidence>
<feature type="domain" description="DNA polymerase III beta sliding clamp C-terminal" evidence="12">
    <location>
        <begin position="245"/>
        <end position="365"/>
    </location>
</feature>
<dbReference type="Pfam" id="PF02767">
    <property type="entry name" value="DNA_pol3_beta_2"/>
    <property type="match status" value="1"/>
</dbReference>
<feature type="domain" description="DNA polymerase III beta sliding clamp central" evidence="11">
    <location>
        <begin position="133"/>
        <end position="243"/>
    </location>
</feature>
<evidence type="ECO:0000256" key="5">
    <source>
        <dbReference type="ARBA" id="ARBA00022695"/>
    </source>
</evidence>
<evidence type="ECO:0000259" key="11">
    <source>
        <dbReference type="Pfam" id="PF02767"/>
    </source>
</evidence>
<evidence type="ECO:0000313" key="14">
    <source>
        <dbReference type="Proteomes" id="UP000035159"/>
    </source>
</evidence>
<dbReference type="STRING" id="1330330.IX53_08905"/>
<evidence type="ECO:0000256" key="4">
    <source>
        <dbReference type="ARBA" id="ARBA00022679"/>
    </source>
</evidence>
<accession>A0A0G2Z8L6</accession>
<proteinExistence type="inferred from homology"/>
<comment type="subunit">
    <text evidence="9">Forms a ring-shaped head-to-tail homodimer around DNA.</text>
</comment>
<evidence type="ECO:0000259" key="10">
    <source>
        <dbReference type="Pfam" id="PF00712"/>
    </source>
</evidence>
<dbReference type="GO" id="GO:0009360">
    <property type="term" value="C:DNA polymerase III complex"/>
    <property type="evidence" value="ECO:0007669"/>
    <property type="project" value="InterPro"/>
</dbReference>
<dbReference type="KEGG" id="kpf:IX53_08905"/>
<evidence type="ECO:0000256" key="1">
    <source>
        <dbReference type="ARBA" id="ARBA00004496"/>
    </source>
</evidence>
<dbReference type="Pfam" id="PF00712">
    <property type="entry name" value="DNA_pol3_beta"/>
    <property type="match status" value="1"/>
</dbReference>
<evidence type="ECO:0000256" key="9">
    <source>
        <dbReference type="PIRNR" id="PIRNR000804"/>
    </source>
</evidence>
<organism evidence="13 14">
    <name type="scientific">Kosmotoga pacifica</name>
    <dbReference type="NCBI Taxonomy" id="1330330"/>
    <lineage>
        <taxon>Bacteria</taxon>
        <taxon>Thermotogati</taxon>
        <taxon>Thermotogota</taxon>
        <taxon>Thermotogae</taxon>
        <taxon>Kosmotogales</taxon>
        <taxon>Kosmotogaceae</taxon>
        <taxon>Kosmotoga</taxon>
    </lineage>
</organism>
<dbReference type="Proteomes" id="UP000035159">
    <property type="component" value="Chromosome"/>
</dbReference>
<evidence type="ECO:0000256" key="7">
    <source>
        <dbReference type="ARBA" id="ARBA00022932"/>
    </source>
</evidence>
<dbReference type="InterPro" id="IPR001001">
    <property type="entry name" value="DNA_polIII_beta"/>
</dbReference>
<dbReference type="GO" id="GO:0005737">
    <property type="term" value="C:cytoplasm"/>
    <property type="evidence" value="ECO:0007669"/>
    <property type="project" value="UniProtKB-SubCell"/>
</dbReference>
<keyword evidence="4 9" id="KW-0808">Transferase</keyword>
<evidence type="ECO:0000256" key="6">
    <source>
        <dbReference type="ARBA" id="ARBA00022705"/>
    </source>
</evidence>
<dbReference type="InterPro" id="IPR046938">
    <property type="entry name" value="DNA_clamp_sf"/>
</dbReference>
<name>A0A0G2Z8L6_9BACT</name>
<dbReference type="AlphaFoldDB" id="A0A0G2Z8L6"/>
<keyword evidence="14" id="KW-1185">Reference proteome</keyword>
<keyword evidence="3 9" id="KW-0963">Cytoplasm</keyword>
<dbReference type="GO" id="GO:0008408">
    <property type="term" value="F:3'-5' exonuclease activity"/>
    <property type="evidence" value="ECO:0007669"/>
    <property type="project" value="InterPro"/>
</dbReference>
<dbReference type="InterPro" id="IPR022635">
    <property type="entry name" value="DNA_polIII_beta_C"/>
</dbReference>
<dbReference type="SMART" id="SM00480">
    <property type="entry name" value="POL3Bc"/>
    <property type="match status" value="1"/>
</dbReference>
<comment type="subcellular location">
    <subcellularLocation>
        <location evidence="1 9">Cytoplasm</location>
    </subcellularLocation>
</comment>
<dbReference type="Gene3D" id="3.70.10.10">
    <property type="match status" value="1"/>
</dbReference>
<keyword evidence="5 9" id="KW-0548">Nucleotidyltransferase</keyword>
<keyword evidence="8" id="KW-0238">DNA-binding</keyword>
<evidence type="ECO:0000256" key="3">
    <source>
        <dbReference type="ARBA" id="ARBA00022490"/>
    </source>
</evidence>
<reference evidence="13 14" key="1">
    <citation type="submission" date="2015-04" db="EMBL/GenBank/DDBJ databases">
        <title>Complete Genome Sequence of Kosmotoga pacifica SLHLJ1.</title>
        <authorList>
            <person name="Jiang L.J."/>
            <person name="Shao Z.Z."/>
            <person name="Jebbar M."/>
        </authorList>
    </citation>
    <scope>NUCLEOTIDE SEQUENCE [LARGE SCALE GENOMIC DNA]</scope>
    <source>
        <strain evidence="13 14">SLHLJ1</strain>
    </source>
</reference>
<evidence type="ECO:0000256" key="8">
    <source>
        <dbReference type="ARBA" id="ARBA00023125"/>
    </source>
</evidence>
<dbReference type="PIRSF" id="PIRSF000804">
    <property type="entry name" value="DNA_pol_III_b"/>
    <property type="match status" value="1"/>
</dbReference>
<evidence type="ECO:0000313" key="13">
    <source>
        <dbReference type="EMBL" id="AKI97917.1"/>
    </source>
</evidence>
<evidence type="ECO:0000259" key="12">
    <source>
        <dbReference type="Pfam" id="PF02768"/>
    </source>
</evidence>
<dbReference type="RefSeq" id="WP_047755052.1">
    <property type="nucleotide sequence ID" value="NZ_CAJUHA010000005.1"/>
</dbReference>
<keyword evidence="7 9" id="KW-0239">DNA-directed DNA polymerase</keyword>
<dbReference type="InterPro" id="IPR022637">
    <property type="entry name" value="DNA_polIII_beta_cen"/>
</dbReference>
<comment type="function">
    <text evidence="9">Confers DNA tethering and processivity to DNA polymerases and other proteins. Acts as a clamp, forming a ring around DNA (a reaction catalyzed by the clamp-loading complex) which diffuses in an ATP-independent manner freely and bidirectionally along dsDNA. Initially characterized for its ability to contact the catalytic subunit of DNA polymerase III (Pol III), a complex, multichain enzyme responsible for most of the replicative synthesis in bacteria; Pol III exhibits 3'-5' exonuclease proofreading activity. The beta chain is required for initiation of replication as well as for processivity of DNA replication.</text>
</comment>
<dbReference type="PANTHER" id="PTHR30478:SF0">
    <property type="entry name" value="BETA SLIDING CLAMP"/>
    <property type="match status" value="1"/>
</dbReference>
<dbReference type="GO" id="GO:0003887">
    <property type="term" value="F:DNA-directed DNA polymerase activity"/>
    <property type="evidence" value="ECO:0007669"/>
    <property type="project" value="UniProtKB-UniRule"/>
</dbReference>
<dbReference type="EMBL" id="CP011232">
    <property type="protein sequence ID" value="AKI97917.1"/>
    <property type="molecule type" value="Genomic_DNA"/>
</dbReference>
<gene>
    <name evidence="13" type="ORF">IX53_08905</name>
</gene>
<dbReference type="SUPFAM" id="SSF55979">
    <property type="entry name" value="DNA clamp"/>
    <property type="match status" value="3"/>
</dbReference>
<dbReference type="GO" id="GO:0003677">
    <property type="term" value="F:DNA binding"/>
    <property type="evidence" value="ECO:0007669"/>
    <property type="project" value="UniProtKB-UniRule"/>
</dbReference>
<dbReference type="GO" id="GO:0006271">
    <property type="term" value="P:DNA strand elongation involved in DNA replication"/>
    <property type="evidence" value="ECO:0007669"/>
    <property type="project" value="TreeGrafter"/>
</dbReference>
<dbReference type="PANTHER" id="PTHR30478">
    <property type="entry name" value="DNA POLYMERASE III SUBUNIT BETA"/>
    <property type="match status" value="1"/>
</dbReference>
<sequence>MRFSIERGEILSRLESVANAVAQKTVKPVLSGVLFRSTAEGKIEMLATDLETAIKTVAAPVHLDGEGAFVVEAKVILEIIKNLPAGEIIFELQDNNLIVRVEKSRFLLPTMSPDQFPEIEPTHGGIEIETSVTVLELMIDRVIFCAAKDEFMRNLNGIYWELQGGFLRLVAADGFRLALAEEKIDTEVEDRFLLTLKSMKDLQSSIRTAVSDDLKIVYDGAKVGFYFDNTEMIARVVDAEFPDYRKVLPKAFKSRVVASTTLFSDAIRRASIAARLGSESIKMELKDQTIKLIARSPEHGESTEELDVKKEGDDLLIAFNPRFLADSIKKIDTEEVELNFVDSNSPLQMNPVDVEGYLYIIMPIRLI</sequence>
<dbReference type="NCBIfam" id="TIGR00663">
    <property type="entry name" value="dnan"/>
    <property type="match status" value="1"/>
</dbReference>
<dbReference type="OrthoDB" id="8421503at2"/>
<dbReference type="CDD" id="cd00140">
    <property type="entry name" value="beta_clamp"/>
    <property type="match status" value="1"/>
</dbReference>
<comment type="similarity">
    <text evidence="2 9">Belongs to the beta sliding clamp family.</text>
</comment>